<evidence type="ECO:0000313" key="2">
    <source>
        <dbReference type="EMBL" id="KAA0023198.1"/>
    </source>
</evidence>
<dbReference type="GO" id="GO:0016787">
    <property type="term" value="F:hydrolase activity"/>
    <property type="evidence" value="ECO:0007669"/>
    <property type="project" value="UniProtKB-KW"/>
</dbReference>
<accession>A0A5A7SAJ8</accession>
<dbReference type="Gene3D" id="3.40.50.1820">
    <property type="entry name" value="alpha/beta hydrolase"/>
    <property type="match status" value="1"/>
</dbReference>
<sequence length="264" mass="28425">MDGGPIHVREDGPADGKPILLIRGFANSMHAYATVTPLLTDTYRVVRVDLRGHGCTGGQHYLDPQSQGRALSGVLDHLGVDNVAAVGHSFGADAALAVAALSTRVGEVVVINQAPDYSYADFPRASVLLTLPILGEILHRAASPASVRFFGRIGFAPGYRPATGLDSPTREYDDFRAMSSKMQRVVVLDRRKALADNPLDRQIRDLGKPAAVIHGRYDLMYDCDRTVERFRTVGAAVTVVENAGHSPNIEQPEAVAAALREFLG</sequence>
<dbReference type="PANTHER" id="PTHR43798">
    <property type="entry name" value="MONOACYLGLYCEROL LIPASE"/>
    <property type="match status" value="1"/>
</dbReference>
<keyword evidence="3" id="KW-1185">Reference proteome</keyword>
<evidence type="ECO:0000313" key="3">
    <source>
        <dbReference type="Proteomes" id="UP000322244"/>
    </source>
</evidence>
<dbReference type="SUPFAM" id="SSF53474">
    <property type="entry name" value="alpha/beta-Hydrolases"/>
    <property type="match status" value="1"/>
</dbReference>
<reference evidence="2 3" key="1">
    <citation type="submission" date="2019-07" db="EMBL/GenBank/DDBJ databases">
        <title>Rhodococcus cavernicolus sp. nov., isolated from a cave.</title>
        <authorList>
            <person name="Lee S.D."/>
        </authorList>
    </citation>
    <scope>NUCLEOTIDE SEQUENCE [LARGE SCALE GENOMIC DNA]</scope>
    <source>
        <strain evidence="2 3">C1-24</strain>
    </source>
</reference>
<dbReference type="InterPro" id="IPR029058">
    <property type="entry name" value="AB_hydrolase_fold"/>
</dbReference>
<protein>
    <submittedName>
        <fullName evidence="2">Alpha/beta hydrolase</fullName>
    </submittedName>
</protein>
<comment type="caution">
    <text evidence="2">The sequence shown here is derived from an EMBL/GenBank/DDBJ whole genome shotgun (WGS) entry which is preliminary data.</text>
</comment>
<dbReference type="Pfam" id="PF12697">
    <property type="entry name" value="Abhydrolase_6"/>
    <property type="match status" value="1"/>
</dbReference>
<dbReference type="OrthoDB" id="8680283at2"/>
<feature type="domain" description="AB hydrolase-1" evidence="1">
    <location>
        <begin position="19"/>
        <end position="258"/>
    </location>
</feature>
<name>A0A5A7SAJ8_9NOCA</name>
<proteinExistence type="predicted"/>
<keyword evidence="2" id="KW-0378">Hydrolase</keyword>
<gene>
    <name evidence="2" type="ORF">FOY51_11645</name>
</gene>
<evidence type="ECO:0000259" key="1">
    <source>
        <dbReference type="Pfam" id="PF12697"/>
    </source>
</evidence>
<dbReference type="InterPro" id="IPR000073">
    <property type="entry name" value="AB_hydrolase_1"/>
</dbReference>
<organism evidence="2 3">
    <name type="scientific">Antrihabitans cavernicola</name>
    <dbReference type="NCBI Taxonomy" id="2495913"/>
    <lineage>
        <taxon>Bacteria</taxon>
        <taxon>Bacillati</taxon>
        <taxon>Actinomycetota</taxon>
        <taxon>Actinomycetes</taxon>
        <taxon>Mycobacteriales</taxon>
        <taxon>Nocardiaceae</taxon>
        <taxon>Antrihabitans</taxon>
    </lineage>
</organism>
<dbReference type="AlphaFoldDB" id="A0A5A7SAJ8"/>
<dbReference type="EMBL" id="VLNY01000004">
    <property type="protein sequence ID" value="KAA0023198.1"/>
    <property type="molecule type" value="Genomic_DNA"/>
</dbReference>
<dbReference type="Proteomes" id="UP000322244">
    <property type="component" value="Unassembled WGS sequence"/>
</dbReference>
<dbReference type="InterPro" id="IPR050266">
    <property type="entry name" value="AB_hydrolase_sf"/>
</dbReference>